<protein>
    <submittedName>
        <fullName evidence="1">Uncharacterized protein</fullName>
    </submittedName>
</protein>
<comment type="caution">
    <text evidence="1">The sequence shown here is derived from an EMBL/GenBank/DDBJ whole genome shotgun (WGS) entry which is preliminary data.</text>
</comment>
<evidence type="ECO:0000313" key="1">
    <source>
        <dbReference type="EMBL" id="KAF3968887.1"/>
    </source>
</evidence>
<sequence>MVSEFQDLGILAVRGWGFLWGNCLCIQHSEVFVLLQFFRRINIGTGDWMTQSSCLLLRRFMQQLINYQS</sequence>
<accession>A0A8J4RAD2</accession>
<dbReference type="Proteomes" id="UP000737018">
    <property type="component" value="Unassembled WGS sequence"/>
</dbReference>
<reference evidence="1" key="1">
    <citation type="submission" date="2020-03" db="EMBL/GenBank/DDBJ databases">
        <title>Castanea mollissima Vanexum genome sequencing.</title>
        <authorList>
            <person name="Staton M."/>
        </authorList>
    </citation>
    <scope>NUCLEOTIDE SEQUENCE</scope>
    <source>
        <tissue evidence="1">Leaf</tissue>
    </source>
</reference>
<evidence type="ECO:0000313" key="2">
    <source>
        <dbReference type="Proteomes" id="UP000737018"/>
    </source>
</evidence>
<dbReference type="EMBL" id="JRKL02000714">
    <property type="protein sequence ID" value="KAF3968887.1"/>
    <property type="molecule type" value="Genomic_DNA"/>
</dbReference>
<organism evidence="1 2">
    <name type="scientific">Castanea mollissima</name>
    <name type="common">Chinese chestnut</name>
    <dbReference type="NCBI Taxonomy" id="60419"/>
    <lineage>
        <taxon>Eukaryota</taxon>
        <taxon>Viridiplantae</taxon>
        <taxon>Streptophyta</taxon>
        <taxon>Embryophyta</taxon>
        <taxon>Tracheophyta</taxon>
        <taxon>Spermatophyta</taxon>
        <taxon>Magnoliopsida</taxon>
        <taxon>eudicotyledons</taxon>
        <taxon>Gunneridae</taxon>
        <taxon>Pentapetalae</taxon>
        <taxon>rosids</taxon>
        <taxon>fabids</taxon>
        <taxon>Fagales</taxon>
        <taxon>Fagaceae</taxon>
        <taxon>Castanea</taxon>
    </lineage>
</organism>
<gene>
    <name evidence="1" type="ORF">CMV_007278</name>
</gene>
<keyword evidence="2" id="KW-1185">Reference proteome</keyword>
<proteinExistence type="predicted"/>
<dbReference type="AlphaFoldDB" id="A0A8J4RAD2"/>
<name>A0A8J4RAD2_9ROSI</name>